<feature type="compositionally biased region" description="Polar residues" evidence="11">
    <location>
        <begin position="321"/>
        <end position="337"/>
    </location>
</feature>
<feature type="region of interest" description="Disordered" evidence="11">
    <location>
        <begin position="1"/>
        <end position="41"/>
    </location>
</feature>
<keyword evidence="7 10" id="KW-0175">Coiled coil</keyword>
<evidence type="ECO:0000313" key="12">
    <source>
        <dbReference type="EMBL" id="WWC91543.1"/>
    </source>
</evidence>
<dbReference type="PANTHER" id="PTHR14527">
    <property type="entry name" value="PROTEIN MIS12 HOMOLOG"/>
    <property type="match status" value="1"/>
</dbReference>
<keyword evidence="13" id="KW-1185">Reference proteome</keyword>
<dbReference type="EMBL" id="CP144106">
    <property type="protein sequence ID" value="WWC91543.1"/>
    <property type="molecule type" value="Genomic_DNA"/>
</dbReference>
<organism evidence="12 13">
    <name type="scientific">Kwoniella dendrophila CBS 6074</name>
    <dbReference type="NCBI Taxonomy" id="1295534"/>
    <lineage>
        <taxon>Eukaryota</taxon>
        <taxon>Fungi</taxon>
        <taxon>Dikarya</taxon>
        <taxon>Basidiomycota</taxon>
        <taxon>Agaricomycotina</taxon>
        <taxon>Tremellomycetes</taxon>
        <taxon>Tremellales</taxon>
        <taxon>Cryptococcaceae</taxon>
        <taxon>Kwoniella</taxon>
    </lineage>
</organism>
<protein>
    <recommendedName>
        <fullName evidence="14">Kinetochore protein Mis12/MTW1</fullName>
    </recommendedName>
</protein>
<dbReference type="GO" id="GO:0051382">
    <property type="term" value="P:kinetochore assembly"/>
    <property type="evidence" value="ECO:0007669"/>
    <property type="project" value="TreeGrafter"/>
</dbReference>
<keyword evidence="8" id="KW-0131">Cell cycle</keyword>
<gene>
    <name evidence="12" type="ORF">L201_006489</name>
</gene>
<evidence type="ECO:0000256" key="8">
    <source>
        <dbReference type="ARBA" id="ARBA00023306"/>
    </source>
</evidence>
<dbReference type="RefSeq" id="XP_066078305.1">
    <property type="nucleotide sequence ID" value="XM_066222208.1"/>
</dbReference>
<evidence type="ECO:0000256" key="7">
    <source>
        <dbReference type="ARBA" id="ARBA00023054"/>
    </source>
</evidence>
<evidence type="ECO:0000256" key="2">
    <source>
        <dbReference type="ARBA" id="ARBA00008643"/>
    </source>
</evidence>
<evidence type="ECO:0000256" key="6">
    <source>
        <dbReference type="ARBA" id="ARBA00022838"/>
    </source>
</evidence>
<dbReference type="GO" id="GO:0000070">
    <property type="term" value="P:mitotic sister chromatid segregation"/>
    <property type="evidence" value="ECO:0007669"/>
    <property type="project" value="TreeGrafter"/>
</dbReference>
<evidence type="ECO:0000256" key="9">
    <source>
        <dbReference type="ARBA" id="ARBA00023328"/>
    </source>
</evidence>
<evidence type="ECO:0000256" key="3">
    <source>
        <dbReference type="ARBA" id="ARBA00022454"/>
    </source>
</evidence>
<comment type="similarity">
    <text evidence="2">Belongs to the mis12 family.</text>
</comment>
<evidence type="ECO:0000313" key="13">
    <source>
        <dbReference type="Proteomes" id="UP001355207"/>
    </source>
</evidence>
<accession>A0AAX4K464</accession>
<reference evidence="12 13" key="1">
    <citation type="submission" date="2024-01" db="EMBL/GenBank/DDBJ databases">
        <title>Comparative genomics of Cryptococcus and Kwoniella reveals pathogenesis evolution and contrasting modes of karyotype evolution via chromosome fusion or intercentromeric recombination.</title>
        <authorList>
            <person name="Coelho M.A."/>
            <person name="David-Palma M."/>
            <person name="Shea T."/>
            <person name="Bowers K."/>
            <person name="McGinley-Smith S."/>
            <person name="Mohammad A.W."/>
            <person name="Gnirke A."/>
            <person name="Yurkov A.M."/>
            <person name="Nowrousian M."/>
            <person name="Sun S."/>
            <person name="Cuomo C.A."/>
            <person name="Heitman J."/>
        </authorList>
    </citation>
    <scope>NUCLEOTIDE SEQUENCE [LARGE SCALE GENOMIC DNA]</scope>
    <source>
        <strain evidence="12 13">CBS 6074</strain>
    </source>
</reference>
<dbReference type="GO" id="GO:0000444">
    <property type="term" value="C:MIS12/MIND type complex"/>
    <property type="evidence" value="ECO:0007669"/>
    <property type="project" value="TreeGrafter"/>
</dbReference>
<feature type="compositionally biased region" description="Polar residues" evidence="11">
    <location>
        <begin position="1"/>
        <end position="10"/>
    </location>
</feature>
<keyword evidence="3" id="KW-0158">Chromosome</keyword>
<dbReference type="Pfam" id="PF05859">
    <property type="entry name" value="Mis12"/>
    <property type="match status" value="1"/>
</dbReference>
<feature type="compositionally biased region" description="Polar residues" evidence="11">
    <location>
        <begin position="18"/>
        <end position="28"/>
    </location>
</feature>
<dbReference type="GeneID" id="91097158"/>
<dbReference type="GO" id="GO:0005634">
    <property type="term" value="C:nucleus"/>
    <property type="evidence" value="ECO:0007669"/>
    <property type="project" value="InterPro"/>
</dbReference>
<feature type="coiled-coil region" evidence="10">
    <location>
        <begin position="166"/>
        <end position="193"/>
    </location>
</feature>
<proteinExistence type="inferred from homology"/>
<feature type="compositionally biased region" description="Low complexity" evidence="11">
    <location>
        <begin position="305"/>
        <end position="320"/>
    </location>
</feature>
<evidence type="ECO:0000256" key="4">
    <source>
        <dbReference type="ARBA" id="ARBA00022618"/>
    </source>
</evidence>
<dbReference type="InterPro" id="IPR008685">
    <property type="entry name" value="Centromere_Mis12"/>
</dbReference>
<evidence type="ECO:0000256" key="5">
    <source>
        <dbReference type="ARBA" id="ARBA00022776"/>
    </source>
</evidence>
<evidence type="ECO:0000256" key="11">
    <source>
        <dbReference type="SAM" id="MobiDB-lite"/>
    </source>
</evidence>
<evidence type="ECO:0000256" key="10">
    <source>
        <dbReference type="SAM" id="Coils"/>
    </source>
</evidence>
<name>A0AAX4K464_9TREE</name>
<dbReference type="PANTHER" id="PTHR14527:SF2">
    <property type="entry name" value="PROTEIN MIS12 HOMOLOG"/>
    <property type="match status" value="1"/>
</dbReference>
<keyword evidence="9" id="KW-0137">Centromere</keyword>
<dbReference type="AlphaFoldDB" id="A0AAX4K464"/>
<evidence type="ECO:0008006" key="14">
    <source>
        <dbReference type="Google" id="ProtNLM"/>
    </source>
</evidence>
<evidence type="ECO:0000256" key="1">
    <source>
        <dbReference type="ARBA" id="ARBA00004629"/>
    </source>
</evidence>
<sequence length="369" mass="41373">MAPTRTNTNKTPRKPNPIASSSKHTLTSIPPVDIPESITPGYTYQPAAERKGLDEDERARLIHELVGFHPRALCHDISEAARSEVYHATGSIEDWVRSKGDVNSKLETELNTGLVSLETLLESHVDKAFEKFTAWVLRNAFEFSPELEVVLPWQKGLDFQRGEYITKNLKNGQEEIENELNKLRLKVEQTRLLSSKLELAEKKITHKLNIAKQRKNEVGFIKELINSSDLNPLPKPTQQLIPILNSLNSSLKPLEPISTNILLDANINMNLNIDKQQITTNQHTKAWELGRSAYLNWALNKIVNPPSTTTTSNENSHSNSDGTKITLQQTNNVNNGSDKLSEIENSIKNVIEPGNKNSLEVSEKVLGNL</sequence>
<dbReference type="Proteomes" id="UP001355207">
    <property type="component" value="Chromosome 9"/>
</dbReference>
<dbReference type="GO" id="GO:0051301">
    <property type="term" value="P:cell division"/>
    <property type="evidence" value="ECO:0007669"/>
    <property type="project" value="UniProtKB-KW"/>
</dbReference>
<keyword evidence="5" id="KW-0498">Mitosis</keyword>
<feature type="region of interest" description="Disordered" evidence="11">
    <location>
        <begin position="305"/>
        <end position="337"/>
    </location>
</feature>
<comment type="subcellular location">
    <subcellularLocation>
        <location evidence="1">Chromosome</location>
        <location evidence="1">Centromere</location>
        <location evidence="1">Kinetochore</location>
    </subcellularLocation>
</comment>
<keyword evidence="6" id="KW-0995">Kinetochore</keyword>
<keyword evidence="4" id="KW-0132">Cell division</keyword>